<protein>
    <submittedName>
        <fullName evidence="2">Uncharacterized protein LOC107270419</fullName>
    </submittedName>
</protein>
<dbReference type="Proteomes" id="UP000694920">
    <property type="component" value="Unplaced"/>
</dbReference>
<evidence type="ECO:0000313" key="2">
    <source>
        <dbReference type="RefSeq" id="XP_015600909.1"/>
    </source>
</evidence>
<reference evidence="2" key="1">
    <citation type="submission" date="2025-08" db="UniProtKB">
        <authorList>
            <consortium name="RefSeq"/>
        </authorList>
    </citation>
    <scope>IDENTIFICATION</scope>
</reference>
<keyword evidence="1" id="KW-1185">Reference proteome</keyword>
<name>A0AAJ7C399_CEPCN</name>
<gene>
    <name evidence="2" type="primary">LOC107270419</name>
</gene>
<dbReference type="AlphaFoldDB" id="A0AAJ7C399"/>
<sequence length="494" mass="56192">MHDKFPVGHPVVYIDEECKQVIGDDNDISKVEGLIKCTVLPPRNLYHPVLPVRMYGKLMFALCRSCCDALNQNLCIHENSEDRTFTGTWVSVELQKAVGMGYIITKIEEIWQYEVSQYDPSTRIGGLFVDYIDTFLKVKQESSGWLIACIDEESKQKYLDDYKKAEGITLERERVAKNSELRAKLCLNSFWGKFGQRENQPKTTIVTDGKTFLETVSDPKKEILSVLPVSDDVVYINWCNVDDTIEPSRITNVVIAAYTTAQARLRLYALLEKIGRQCLYYDTDSIIFIRSDTPDSKDLQTGTNLGDLTDELEDYGEGSYISEFASCGRKCYAYKVETPKGVTDYICKVEGISLNYANTKSINFDTLKSFATTGISPEGDEEVVLSYKSLRRTPMHDVITRNETKTFKNNFVKRRLVDNYDSVPYVKKSCNQDDLTIMRQQLDNPQVITIYDDEAVVKTEPASPPLPLYPESDMLLMSPEVEEALENLLNIEEA</sequence>
<dbReference type="InterPro" id="IPR023211">
    <property type="entry name" value="DNA_pol_palm_dom_sf"/>
</dbReference>
<dbReference type="KEGG" id="ccin:107270419"/>
<dbReference type="Gene3D" id="3.90.1600.10">
    <property type="entry name" value="Palm domain of DNA polymerase"/>
    <property type="match status" value="1"/>
</dbReference>
<accession>A0AAJ7C399</accession>
<evidence type="ECO:0000313" key="1">
    <source>
        <dbReference type="Proteomes" id="UP000694920"/>
    </source>
</evidence>
<dbReference type="PANTHER" id="PTHR33568:SF3">
    <property type="entry name" value="DNA-DIRECTED DNA POLYMERASE"/>
    <property type="match status" value="1"/>
</dbReference>
<dbReference type="RefSeq" id="XP_015600909.1">
    <property type="nucleotide sequence ID" value="XM_015745423.1"/>
</dbReference>
<dbReference type="GO" id="GO:0071897">
    <property type="term" value="P:DNA biosynthetic process"/>
    <property type="evidence" value="ECO:0007669"/>
    <property type="project" value="UniProtKB-ARBA"/>
</dbReference>
<dbReference type="PANTHER" id="PTHR33568">
    <property type="entry name" value="DNA POLYMERASE"/>
    <property type="match status" value="1"/>
</dbReference>
<dbReference type="SUPFAM" id="SSF56672">
    <property type="entry name" value="DNA/RNA polymerases"/>
    <property type="match status" value="1"/>
</dbReference>
<proteinExistence type="predicted"/>
<feature type="non-terminal residue" evidence="2">
    <location>
        <position position="494"/>
    </location>
</feature>
<dbReference type="InterPro" id="IPR043502">
    <property type="entry name" value="DNA/RNA_pol_sf"/>
</dbReference>
<dbReference type="GeneID" id="107270419"/>
<organism evidence="1 2">
    <name type="scientific">Cephus cinctus</name>
    <name type="common">Wheat stem sawfly</name>
    <dbReference type="NCBI Taxonomy" id="211228"/>
    <lineage>
        <taxon>Eukaryota</taxon>
        <taxon>Metazoa</taxon>
        <taxon>Ecdysozoa</taxon>
        <taxon>Arthropoda</taxon>
        <taxon>Hexapoda</taxon>
        <taxon>Insecta</taxon>
        <taxon>Pterygota</taxon>
        <taxon>Neoptera</taxon>
        <taxon>Endopterygota</taxon>
        <taxon>Hymenoptera</taxon>
        <taxon>Cephoidea</taxon>
        <taxon>Cephidae</taxon>
        <taxon>Cephus</taxon>
    </lineage>
</organism>